<sequence length="84" mass="8868">MGLDTIVLLGVTQPITSYYLPDILKNFGGLPEGSLLEFPLPTGPQVLAETLGQFSQIGFLVLVLAFMGTVAGERNTGSSIMVLV</sequence>
<comment type="caution">
    <text evidence="1">The sequence shown here is derived from an EMBL/GenBank/DDBJ whole genome shotgun (WGS) entry which is preliminary data.</text>
</comment>
<accession>A0ABT9ZYM7</accession>
<dbReference type="EMBL" id="JAUSUG010000013">
    <property type="protein sequence ID" value="MDQ0255837.1"/>
    <property type="molecule type" value="Genomic_DNA"/>
</dbReference>
<organism evidence="1 2">
    <name type="scientific">Evansella vedderi</name>
    <dbReference type="NCBI Taxonomy" id="38282"/>
    <lineage>
        <taxon>Bacteria</taxon>
        <taxon>Bacillati</taxon>
        <taxon>Bacillota</taxon>
        <taxon>Bacilli</taxon>
        <taxon>Bacillales</taxon>
        <taxon>Bacillaceae</taxon>
        <taxon>Evansella</taxon>
    </lineage>
</organism>
<dbReference type="RefSeq" id="WP_307327041.1">
    <property type="nucleotide sequence ID" value="NZ_JAUSUG010000013.1"/>
</dbReference>
<evidence type="ECO:0000313" key="2">
    <source>
        <dbReference type="Proteomes" id="UP001230005"/>
    </source>
</evidence>
<evidence type="ECO:0000313" key="1">
    <source>
        <dbReference type="EMBL" id="MDQ0255837.1"/>
    </source>
</evidence>
<proteinExistence type="predicted"/>
<gene>
    <name evidence="1" type="ORF">J2S74_003221</name>
</gene>
<protein>
    <submittedName>
        <fullName evidence="1">Uncharacterized protein</fullName>
    </submittedName>
</protein>
<reference evidence="1 2" key="1">
    <citation type="submission" date="2023-07" db="EMBL/GenBank/DDBJ databases">
        <title>Genomic Encyclopedia of Type Strains, Phase IV (KMG-IV): sequencing the most valuable type-strain genomes for metagenomic binning, comparative biology and taxonomic classification.</title>
        <authorList>
            <person name="Goeker M."/>
        </authorList>
    </citation>
    <scope>NUCLEOTIDE SEQUENCE [LARGE SCALE GENOMIC DNA]</scope>
    <source>
        <strain evidence="1 2">DSM 9768</strain>
    </source>
</reference>
<keyword evidence="2" id="KW-1185">Reference proteome</keyword>
<name>A0ABT9ZYM7_9BACI</name>
<dbReference type="Proteomes" id="UP001230005">
    <property type="component" value="Unassembled WGS sequence"/>
</dbReference>